<dbReference type="OrthoDB" id="9807795at2"/>
<evidence type="ECO:0000313" key="12">
    <source>
        <dbReference type="Proteomes" id="UP000190092"/>
    </source>
</evidence>
<dbReference type="AlphaFoldDB" id="A0A1T4TFJ8"/>
<feature type="transmembrane region" description="Helical" evidence="9">
    <location>
        <begin position="246"/>
        <end position="266"/>
    </location>
</feature>
<accession>A0A1T4TFJ8</accession>
<dbReference type="PANTHER" id="PTHR48090">
    <property type="entry name" value="UNDECAPRENYL-PHOSPHATE 4-DEOXY-4-FORMAMIDO-L-ARABINOSE TRANSFERASE-RELATED"/>
    <property type="match status" value="1"/>
</dbReference>
<feature type="transmembrane region" description="Helical" evidence="9">
    <location>
        <begin position="278"/>
        <end position="300"/>
    </location>
</feature>
<dbReference type="GO" id="GO:0005886">
    <property type="term" value="C:plasma membrane"/>
    <property type="evidence" value="ECO:0007669"/>
    <property type="project" value="UniProtKB-SubCell"/>
</dbReference>
<comment type="subcellular location">
    <subcellularLocation>
        <location evidence="1">Cell membrane</location>
        <topology evidence="1">Multi-pass membrane protein</topology>
    </subcellularLocation>
</comment>
<evidence type="ECO:0000256" key="8">
    <source>
        <dbReference type="ARBA" id="ARBA00038152"/>
    </source>
</evidence>
<dbReference type="STRING" id="225324.SAMN02745126_06172"/>
<evidence type="ECO:0000256" key="7">
    <source>
        <dbReference type="ARBA" id="ARBA00023136"/>
    </source>
</evidence>
<evidence type="ECO:0000256" key="1">
    <source>
        <dbReference type="ARBA" id="ARBA00004651"/>
    </source>
</evidence>
<keyword evidence="6 9" id="KW-1133">Transmembrane helix</keyword>
<dbReference type="GO" id="GO:0016757">
    <property type="term" value="F:glycosyltransferase activity"/>
    <property type="evidence" value="ECO:0007669"/>
    <property type="project" value="UniProtKB-KW"/>
</dbReference>
<keyword evidence="7 9" id="KW-0472">Membrane</keyword>
<proteinExistence type="inferred from homology"/>
<dbReference type="InterPro" id="IPR050256">
    <property type="entry name" value="Glycosyltransferase_2"/>
</dbReference>
<dbReference type="InterPro" id="IPR029044">
    <property type="entry name" value="Nucleotide-diphossugar_trans"/>
</dbReference>
<dbReference type="Proteomes" id="UP000190092">
    <property type="component" value="Unassembled WGS sequence"/>
</dbReference>
<keyword evidence="2" id="KW-1003">Cell membrane</keyword>
<keyword evidence="5 9" id="KW-0812">Transmembrane</keyword>
<keyword evidence="12" id="KW-1185">Reference proteome</keyword>
<reference evidence="12" key="1">
    <citation type="submission" date="2017-02" db="EMBL/GenBank/DDBJ databases">
        <authorList>
            <person name="Varghese N."/>
            <person name="Submissions S."/>
        </authorList>
    </citation>
    <scope>NUCLEOTIDE SEQUENCE [LARGE SCALE GENOMIC DNA]</scope>
    <source>
        <strain evidence="12">ATCC 27094</strain>
    </source>
</reference>
<evidence type="ECO:0000256" key="3">
    <source>
        <dbReference type="ARBA" id="ARBA00022676"/>
    </source>
</evidence>
<dbReference type="CDD" id="cd04187">
    <property type="entry name" value="DPM1_like_bac"/>
    <property type="match status" value="1"/>
</dbReference>
<name>A0A1T4TFJ8_9HYPH</name>
<evidence type="ECO:0000256" key="6">
    <source>
        <dbReference type="ARBA" id="ARBA00022989"/>
    </source>
</evidence>
<feature type="domain" description="Glycosyltransferase 2-like" evidence="10">
    <location>
        <begin position="22"/>
        <end position="183"/>
    </location>
</feature>
<evidence type="ECO:0000256" key="4">
    <source>
        <dbReference type="ARBA" id="ARBA00022679"/>
    </source>
</evidence>
<dbReference type="FunFam" id="3.90.550.10:FF:000079">
    <property type="entry name" value="Probable glycosyl transferase"/>
    <property type="match status" value="1"/>
</dbReference>
<evidence type="ECO:0000313" key="11">
    <source>
        <dbReference type="EMBL" id="SKA39214.1"/>
    </source>
</evidence>
<evidence type="ECO:0000259" key="10">
    <source>
        <dbReference type="Pfam" id="PF00535"/>
    </source>
</evidence>
<keyword evidence="3" id="KW-0328">Glycosyltransferase</keyword>
<sequence>MGALERQLAAQKARRPADPLLSLVVPVFNEEESIDIFLEQVVPLLERDRLRFEIVFVNDGSRDETLARLFNSSTRDHRIRIVNLSRNFGKEAALTAGIDHARGDVLIPMDIDLQDPPELIEPFIARWREGYDIVYGVRSARTWDTAAKRLSASWFYRVFNSMSPVRIPENVGDFRLVDRRAIEVLRQLPERNRFMKGLFAWVGFNAVGVPYERPQRAAGSSKFNLWRLWNFALDGVVSFSTVPLRAWFYVGVVIATVAVLYALFIVTRVLIFGIDTPGYASLLIAVLLMGAIQLLSLGIIGEYLGRLFLEVKGRPIYVVEGVYEEGGPQPRQD</sequence>
<evidence type="ECO:0000256" key="2">
    <source>
        <dbReference type="ARBA" id="ARBA00022475"/>
    </source>
</evidence>
<gene>
    <name evidence="11" type="ORF">SAMN02745126_06172</name>
</gene>
<organism evidence="11 12">
    <name type="scientific">Enhydrobacter aerosaccus</name>
    <dbReference type="NCBI Taxonomy" id="225324"/>
    <lineage>
        <taxon>Bacteria</taxon>
        <taxon>Pseudomonadati</taxon>
        <taxon>Pseudomonadota</taxon>
        <taxon>Alphaproteobacteria</taxon>
        <taxon>Hyphomicrobiales</taxon>
        <taxon>Enhydrobacter</taxon>
    </lineage>
</organism>
<evidence type="ECO:0000256" key="9">
    <source>
        <dbReference type="SAM" id="Phobius"/>
    </source>
</evidence>
<keyword evidence="4 11" id="KW-0808">Transferase</keyword>
<dbReference type="InterPro" id="IPR001173">
    <property type="entry name" value="Glyco_trans_2-like"/>
</dbReference>
<dbReference type="Gene3D" id="3.90.550.10">
    <property type="entry name" value="Spore Coat Polysaccharide Biosynthesis Protein SpsA, Chain A"/>
    <property type="match status" value="1"/>
</dbReference>
<protein>
    <submittedName>
        <fullName evidence="11">Glycosyltransferase involved in cell wall bisynthesis</fullName>
    </submittedName>
</protein>
<evidence type="ECO:0000256" key="5">
    <source>
        <dbReference type="ARBA" id="ARBA00022692"/>
    </source>
</evidence>
<comment type="similarity">
    <text evidence="8">Belongs to the glycosyltransferase 2 family. GtrB subfamily.</text>
</comment>
<dbReference type="EMBL" id="FUWJ01000017">
    <property type="protein sequence ID" value="SKA39214.1"/>
    <property type="molecule type" value="Genomic_DNA"/>
</dbReference>
<dbReference type="PANTHER" id="PTHR48090:SF1">
    <property type="entry name" value="PROPHAGE BACTOPRENOL GLUCOSYL TRANSFERASE HOMOLOG"/>
    <property type="match status" value="1"/>
</dbReference>
<dbReference type="Pfam" id="PF00535">
    <property type="entry name" value="Glycos_transf_2"/>
    <property type="match status" value="1"/>
</dbReference>
<dbReference type="SUPFAM" id="SSF53448">
    <property type="entry name" value="Nucleotide-diphospho-sugar transferases"/>
    <property type="match status" value="1"/>
</dbReference>